<name>A0A0S1XE43_THEBA</name>
<evidence type="ECO:0000313" key="1">
    <source>
        <dbReference type="EMBL" id="ALM76045.1"/>
    </source>
</evidence>
<reference evidence="1 2" key="1">
    <citation type="journal article" date="2016" name="Genome Announc.">
        <title>Complete genome sequence of the hyperthermophilic and piezophilic archaeon Thermococcus barophilus Ch5, capable of growth at the expense of hydrogenogenesis from carbon monoxide and formate.</title>
        <authorList>
            <person name="Oger P."/>
            <person name="Sokolova T.G."/>
            <person name="Kozhevnikova D.A."/>
            <person name="Taranov E.A."/>
            <person name="Vannier P."/>
            <person name="Lee H.S."/>
            <person name="Kwon K.K."/>
            <person name="Kang S.G."/>
            <person name="Lee J.H."/>
            <person name="Bonch-Osmolovskaya E.A."/>
            <person name="Lebedinsky A.V."/>
        </authorList>
    </citation>
    <scope>NUCLEOTIDE SEQUENCE [LARGE SCALE GENOMIC DNA]</scope>
    <source>
        <strain evidence="2">Ch5</strain>
    </source>
</reference>
<organism evidence="1 2">
    <name type="scientific">Thermococcus barophilus</name>
    <dbReference type="NCBI Taxonomy" id="55802"/>
    <lineage>
        <taxon>Archaea</taxon>
        <taxon>Methanobacteriati</taxon>
        <taxon>Methanobacteriota</taxon>
        <taxon>Thermococci</taxon>
        <taxon>Thermococcales</taxon>
        <taxon>Thermococcaceae</taxon>
        <taxon>Thermococcus</taxon>
    </lineage>
</organism>
<dbReference type="PATRIC" id="fig|55802.8.peg.2125"/>
<dbReference type="STRING" id="55802.TBCH5v1_2144"/>
<sequence length="49" mass="5893">MYKKDMTLRKAIAKGMFKDTSIYREAKEVQKISSIQFRKYLEDNKISLF</sequence>
<protein>
    <submittedName>
        <fullName evidence="1">Uncharacterized protein</fullName>
    </submittedName>
</protein>
<evidence type="ECO:0000313" key="2">
    <source>
        <dbReference type="Proteomes" id="UP000066042"/>
    </source>
</evidence>
<dbReference type="Proteomes" id="UP000066042">
    <property type="component" value="Chromosome"/>
</dbReference>
<dbReference type="EMBL" id="CP013050">
    <property type="protein sequence ID" value="ALM76045.1"/>
    <property type="molecule type" value="Genomic_DNA"/>
</dbReference>
<proteinExistence type="predicted"/>
<dbReference type="AlphaFoldDB" id="A0A0S1XE43"/>
<gene>
    <name evidence="1" type="ORF">TBCH5v1_2144</name>
</gene>
<accession>A0A0S1XE43</accession>